<dbReference type="SUPFAM" id="SSF52540">
    <property type="entry name" value="P-loop containing nucleoside triphosphate hydrolases"/>
    <property type="match status" value="1"/>
</dbReference>
<dbReference type="GO" id="GO:0005524">
    <property type="term" value="F:ATP binding"/>
    <property type="evidence" value="ECO:0007669"/>
    <property type="project" value="UniProtKB-KW"/>
</dbReference>
<dbReference type="PANTHER" id="PTHR24220">
    <property type="entry name" value="IMPORT ATP-BINDING PROTEIN"/>
    <property type="match status" value="1"/>
</dbReference>
<sequence length="329" mass="36994">MSETIIKADKAVIRQQKVTILKDVTLEIESGEFIYIIGKVGSGKSSFLKTLYAELPLEYGNLEVAGFQLKKIKKSQIPLLRRKCGIVFQDFKLLTDRNVYANLEFVLKATGWKNKKAIEERIDTVLNKVEMPDKKFKMPHELSGGEQQRIVLARALLNAPPIILADEPTGNIDPETSYRLVELLKDLSESGKTILIATHQYDLIKRYPGRVMRCENGTLTEDEQLTVRPHTLAPADIESIENTPLAEEAIPAEEGLVSEPIDTEAYPAVPTEEKANSDQTILPEETTETPFYFIEEEKIPEVNPGNHSEKQKPDTPTSTEKPFGFELID</sequence>
<dbReference type="HOGENOM" id="CLU_061998_0_0_10"/>
<dbReference type="AlphaFoldDB" id="H1DFT9"/>
<proteinExistence type="predicted"/>
<dbReference type="InterPro" id="IPR003439">
    <property type="entry name" value="ABC_transporter-like_ATP-bd"/>
</dbReference>
<dbReference type="EMBL" id="ADMC01000017">
    <property type="protein sequence ID" value="EHP48762.1"/>
    <property type="molecule type" value="Genomic_DNA"/>
</dbReference>
<feature type="region of interest" description="Disordered" evidence="3">
    <location>
        <begin position="267"/>
        <end position="329"/>
    </location>
</feature>
<reference evidence="5 6" key="1">
    <citation type="submission" date="2012-01" db="EMBL/GenBank/DDBJ databases">
        <title>The Genome Sequence of Odoribacter laneus YIT 12061.</title>
        <authorList>
            <consortium name="The Broad Institute Genome Sequencing Platform"/>
            <person name="Earl A."/>
            <person name="Ward D."/>
            <person name="Feldgarden M."/>
            <person name="Gevers D."/>
            <person name="Morotomi M."/>
            <person name="Young S.K."/>
            <person name="Zeng Q."/>
            <person name="Gargeya S."/>
            <person name="Fitzgerald M."/>
            <person name="Haas B."/>
            <person name="Abouelleil A."/>
            <person name="Alvarado L."/>
            <person name="Arachchi H.M."/>
            <person name="Berlin A."/>
            <person name="Chapman S.B."/>
            <person name="Gearin G."/>
            <person name="Goldberg J."/>
            <person name="Griggs A."/>
            <person name="Gujja S."/>
            <person name="Hansen M."/>
            <person name="Heiman D."/>
            <person name="Howarth C."/>
            <person name="Larimer J."/>
            <person name="Lui A."/>
            <person name="MacDonald P.J.P."/>
            <person name="McCowen C."/>
            <person name="Montmayeur A."/>
            <person name="Murphy C."/>
            <person name="Neiman D."/>
            <person name="Pearson M."/>
            <person name="Priest M."/>
            <person name="Roberts A."/>
            <person name="Saif S."/>
            <person name="Shea T."/>
            <person name="Sisk P."/>
            <person name="Stolte C."/>
            <person name="Sykes S."/>
            <person name="Wortman J."/>
            <person name="Nusbaum C."/>
            <person name="Birren B."/>
        </authorList>
    </citation>
    <scope>NUCLEOTIDE SEQUENCE [LARGE SCALE GENOMIC DNA]</scope>
    <source>
        <strain evidence="5 6">YIT 12061</strain>
    </source>
</reference>
<keyword evidence="6" id="KW-1185">Reference proteome</keyword>
<evidence type="ECO:0000256" key="1">
    <source>
        <dbReference type="ARBA" id="ARBA00022741"/>
    </source>
</evidence>
<dbReference type="GeneID" id="98070691"/>
<dbReference type="PROSITE" id="PS50893">
    <property type="entry name" value="ABC_TRANSPORTER_2"/>
    <property type="match status" value="1"/>
</dbReference>
<dbReference type="RefSeq" id="WP_009136273.1">
    <property type="nucleotide sequence ID" value="NZ_JH594596.1"/>
</dbReference>
<name>H1DFT9_9BACT</name>
<dbReference type="Gene3D" id="3.40.50.300">
    <property type="entry name" value="P-loop containing nucleotide triphosphate hydrolases"/>
    <property type="match status" value="1"/>
</dbReference>
<dbReference type="InterPro" id="IPR017871">
    <property type="entry name" value="ABC_transporter-like_CS"/>
</dbReference>
<accession>H1DFT9</accession>
<keyword evidence="1" id="KW-0547">Nucleotide-binding</keyword>
<keyword evidence="2" id="KW-0067">ATP-binding</keyword>
<dbReference type="PATRIC" id="fig|742817.3.peg.1195"/>
<dbReference type="Proteomes" id="UP000004892">
    <property type="component" value="Unassembled WGS sequence"/>
</dbReference>
<dbReference type="GO" id="GO:0022857">
    <property type="term" value="F:transmembrane transporter activity"/>
    <property type="evidence" value="ECO:0007669"/>
    <property type="project" value="TreeGrafter"/>
</dbReference>
<dbReference type="InterPro" id="IPR003593">
    <property type="entry name" value="AAA+_ATPase"/>
</dbReference>
<dbReference type="PROSITE" id="PS00211">
    <property type="entry name" value="ABC_TRANSPORTER_1"/>
    <property type="match status" value="1"/>
</dbReference>
<evidence type="ECO:0000313" key="6">
    <source>
        <dbReference type="Proteomes" id="UP000004892"/>
    </source>
</evidence>
<dbReference type="eggNOG" id="COG2884">
    <property type="taxonomic scope" value="Bacteria"/>
</dbReference>
<evidence type="ECO:0000256" key="2">
    <source>
        <dbReference type="ARBA" id="ARBA00022840"/>
    </source>
</evidence>
<dbReference type="PANTHER" id="PTHR24220:SF470">
    <property type="entry name" value="CELL DIVISION ATP-BINDING PROTEIN FTSE"/>
    <property type="match status" value="1"/>
</dbReference>
<comment type="caution">
    <text evidence="5">The sequence shown here is derived from an EMBL/GenBank/DDBJ whole genome shotgun (WGS) entry which is preliminary data.</text>
</comment>
<gene>
    <name evidence="5" type="ORF">HMPREF9449_01125</name>
</gene>
<evidence type="ECO:0000313" key="5">
    <source>
        <dbReference type="EMBL" id="EHP48762.1"/>
    </source>
</evidence>
<dbReference type="Pfam" id="PF00005">
    <property type="entry name" value="ABC_tran"/>
    <property type="match status" value="1"/>
</dbReference>
<dbReference type="GO" id="GO:0016887">
    <property type="term" value="F:ATP hydrolysis activity"/>
    <property type="evidence" value="ECO:0007669"/>
    <property type="project" value="InterPro"/>
</dbReference>
<organism evidence="5 6">
    <name type="scientific">Odoribacter laneus YIT 12061</name>
    <dbReference type="NCBI Taxonomy" id="742817"/>
    <lineage>
        <taxon>Bacteria</taxon>
        <taxon>Pseudomonadati</taxon>
        <taxon>Bacteroidota</taxon>
        <taxon>Bacteroidia</taxon>
        <taxon>Bacteroidales</taxon>
        <taxon>Odoribacteraceae</taxon>
        <taxon>Odoribacter</taxon>
    </lineage>
</organism>
<dbReference type="STRING" id="742817.HMPREF9449_01125"/>
<dbReference type="InterPro" id="IPR027417">
    <property type="entry name" value="P-loop_NTPase"/>
</dbReference>
<evidence type="ECO:0000256" key="3">
    <source>
        <dbReference type="SAM" id="MobiDB-lite"/>
    </source>
</evidence>
<evidence type="ECO:0000259" key="4">
    <source>
        <dbReference type="PROSITE" id="PS50893"/>
    </source>
</evidence>
<dbReference type="GO" id="GO:0005886">
    <property type="term" value="C:plasma membrane"/>
    <property type="evidence" value="ECO:0007669"/>
    <property type="project" value="TreeGrafter"/>
</dbReference>
<protein>
    <recommendedName>
        <fullName evidence="4">ABC transporter domain-containing protein</fullName>
    </recommendedName>
</protein>
<dbReference type="SMART" id="SM00382">
    <property type="entry name" value="AAA"/>
    <property type="match status" value="1"/>
</dbReference>
<feature type="domain" description="ABC transporter" evidence="4">
    <location>
        <begin position="6"/>
        <end position="241"/>
    </location>
</feature>
<dbReference type="InterPro" id="IPR015854">
    <property type="entry name" value="ABC_transpr_LolD-like"/>
</dbReference>